<proteinExistence type="predicted"/>
<reference evidence="1" key="1">
    <citation type="submission" date="2022-04" db="EMBL/GenBank/DDBJ databases">
        <title>Chromosome-scale genome assembly of Holotrichia oblita Faldermann.</title>
        <authorList>
            <person name="Rongchong L."/>
        </authorList>
    </citation>
    <scope>NUCLEOTIDE SEQUENCE</scope>
    <source>
        <strain evidence="1">81SQS9</strain>
    </source>
</reference>
<evidence type="ECO:0000313" key="1">
    <source>
        <dbReference type="EMBL" id="KAI4469228.1"/>
    </source>
</evidence>
<evidence type="ECO:0000313" key="2">
    <source>
        <dbReference type="Proteomes" id="UP001056778"/>
    </source>
</evidence>
<organism evidence="1 2">
    <name type="scientific">Holotrichia oblita</name>
    <name type="common">Chafer beetle</name>
    <dbReference type="NCBI Taxonomy" id="644536"/>
    <lineage>
        <taxon>Eukaryota</taxon>
        <taxon>Metazoa</taxon>
        <taxon>Ecdysozoa</taxon>
        <taxon>Arthropoda</taxon>
        <taxon>Hexapoda</taxon>
        <taxon>Insecta</taxon>
        <taxon>Pterygota</taxon>
        <taxon>Neoptera</taxon>
        <taxon>Endopterygota</taxon>
        <taxon>Coleoptera</taxon>
        <taxon>Polyphaga</taxon>
        <taxon>Scarabaeiformia</taxon>
        <taxon>Scarabaeidae</taxon>
        <taxon>Melolonthinae</taxon>
        <taxon>Holotrichia</taxon>
    </lineage>
</organism>
<keyword evidence="2" id="KW-1185">Reference proteome</keyword>
<comment type="caution">
    <text evidence="1">The sequence shown here is derived from an EMBL/GenBank/DDBJ whole genome shotgun (WGS) entry which is preliminary data.</text>
</comment>
<dbReference type="Proteomes" id="UP001056778">
    <property type="component" value="Chromosome 2"/>
</dbReference>
<name>A0ACB9TR16_HOLOL</name>
<dbReference type="EMBL" id="CM043016">
    <property type="protein sequence ID" value="KAI4469228.1"/>
    <property type="molecule type" value="Genomic_DNA"/>
</dbReference>
<sequence>MRERLSKGESGAALAKIYGVGTSAISDIKTKKAQLEQFALKLDSEEGTLSRNTARSANNKALEDAMYMWFAQRRSLEEPISGPLICEKALQFNEMFNGPKDFRATSGWLILEN</sequence>
<protein>
    <submittedName>
        <fullName evidence="1">Uncharacterized protein</fullName>
    </submittedName>
</protein>
<accession>A0ACB9TR16</accession>
<gene>
    <name evidence="1" type="ORF">MML48_2g00003618</name>
</gene>